<dbReference type="GO" id="GO:0005634">
    <property type="term" value="C:nucleus"/>
    <property type="evidence" value="ECO:0007669"/>
    <property type="project" value="UniProtKB-SubCell"/>
</dbReference>
<evidence type="ECO:0000313" key="12">
    <source>
        <dbReference type="Proteomes" id="UP001178461"/>
    </source>
</evidence>
<dbReference type="InterPro" id="IPR036770">
    <property type="entry name" value="Ankyrin_rpt-contain_sf"/>
</dbReference>
<dbReference type="InterPro" id="IPR002110">
    <property type="entry name" value="Ankyrin_rpt"/>
</dbReference>
<proteinExistence type="predicted"/>
<dbReference type="InterPro" id="IPR038753">
    <property type="entry name" value="NFKBIL1"/>
</dbReference>
<dbReference type="PANTHER" id="PTHR15263:SF1">
    <property type="entry name" value="NF-KAPPA-B INHIBITOR-LIKE PROTEIN 1"/>
    <property type="match status" value="1"/>
</dbReference>
<feature type="repeat" description="ANK" evidence="9">
    <location>
        <begin position="239"/>
        <end position="271"/>
    </location>
</feature>
<evidence type="ECO:0000256" key="8">
    <source>
        <dbReference type="ARBA" id="ARBA00030802"/>
    </source>
</evidence>
<dbReference type="SUPFAM" id="SSF48403">
    <property type="entry name" value="Ankyrin repeat"/>
    <property type="match status" value="1"/>
</dbReference>
<reference evidence="11" key="1">
    <citation type="submission" date="2022-12" db="EMBL/GenBank/DDBJ databases">
        <authorList>
            <person name="Alioto T."/>
            <person name="Alioto T."/>
            <person name="Gomez Garrido J."/>
        </authorList>
    </citation>
    <scope>NUCLEOTIDE SEQUENCE</scope>
</reference>
<dbReference type="GO" id="GO:0034122">
    <property type="term" value="P:negative regulation of toll-like receptor signaling pathway"/>
    <property type="evidence" value="ECO:0007669"/>
    <property type="project" value="TreeGrafter"/>
</dbReference>
<dbReference type="Pfam" id="PF12796">
    <property type="entry name" value="Ank_2"/>
    <property type="match status" value="1"/>
</dbReference>
<evidence type="ECO:0000256" key="9">
    <source>
        <dbReference type="PROSITE-ProRule" id="PRU00023"/>
    </source>
</evidence>
<accession>A0AA35P0S4</accession>
<evidence type="ECO:0000313" key="11">
    <source>
        <dbReference type="EMBL" id="CAI5768083.1"/>
    </source>
</evidence>
<keyword evidence="6" id="KW-0539">Nucleus</keyword>
<dbReference type="AlphaFoldDB" id="A0AA35P0S4"/>
<dbReference type="PROSITE" id="PS50088">
    <property type="entry name" value="ANK_REPEAT"/>
    <property type="match status" value="1"/>
</dbReference>
<dbReference type="Proteomes" id="UP001178461">
    <property type="component" value="Chromosome 2"/>
</dbReference>
<gene>
    <name evidence="11" type="ORF">PODLI_1B017295</name>
</gene>
<evidence type="ECO:0000256" key="2">
    <source>
        <dbReference type="ARBA" id="ARBA00014259"/>
    </source>
</evidence>
<sequence>MGAPQPLSLGSLLTTRSKLRCWSSSKKAPSLACFDKAVECFAVEPSSIKEDAQMLVECDGWAVEFISGQGLSENCVFSKDGVAGYNINEKSETLFLERLQAGIVQLNLENLRKARDVMESAGGKKCFGVALSKLQQEPWCVQNNAKMVVIMGSEERIVLSSGKGENQIESGRNSFVRETLQLSEGCLASSPFHHMPAPMASRYQRRLWRYIDSSRRRKLRRLLQHHGEALDLGEAAGRKLRTPLHRCCARQDHKTAILLLKHGADPSIPDRRGDTALHVAARQVARKGGTVYEDLFSPLRNRCPSAMSIRNRDGKTPGELLREEEEKWCSQEASEEDKAEGDAEREWRRKLLGEWEDEFQEMGWQYEEDFYTAGPDTETYEDWADRIAREYRQRCSWDNERLRQRPKAEPQKPPPKLGSLREEEHLLYKQRARAKEKELREAKKLRYEEGCSRVFSADGSRLLRYVDIPWPCAAGTPEEMATVALHGMEPSDKAAYRRFLRRQQALWHPDKFAQRCGARLAEQDRRQILDTVTALSQAFNRLAEACK</sequence>
<dbReference type="SMART" id="SM00248">
    <property type="entry name" value="ANK"/>
    <property type="match status" value="2"/>
</dbReference>
<comment type="subcellular location">
    <subcellularLocation>
        <location evidence="1">Nucleus</location>
    </subcellularLocation>
</comment>
<name>A0AA35P0S4_9SAUR</name>
<evidence type="ECO:0000256" key="6">
    <source>
        <dbReference type="ARBA" id="ARBA00023242"/>
    </source>
</evidence>
<evidence type="ECO:0000256" key="5">
    <source>
        <dbReference type="ARBA" id="ARBA00023043"/>
    </source>
</evidence>
<keyword evidence="3" id="KW-0597">Phosphoprotein</keyword>
<protein>
    <recommendedName>
        <fullName evidence="2">NF-kappa-B inhibitor-like protein 1</fullName>
    </recommendedName>
    <alternativeName>
        <fullName evidence="7">Inhibitor of kappa B-like protein</fullName>
    </alternativeName>
    <alternativeName>
        <fullName evidence="8">Nuclear factor of kappa light polypeptide gene enhancer in B-cells inhibitor-like 1</fullName>
    </alternativeName>
</protein>
<evidence type="ECO:0000256" key="10">
    <source>
        <dbReference type="SAM" id="MobiDB-lite"/>
    </source>
</evidence>
<keyword evidence="5 9" id="KW-0040">ANK repeat</keyword>
<dbReference type="Gene3D" id="1.25.40.20">
    <property type="entry name" value="Ankyrin repeat-containing domain"/>
    <property type="match status" value="1"/>
</dbReference>
<evidence type="ECO:0000256" key="4">
    <source>
        <dbReference type="ARBA" id="ARBA00022737"/>
    </source>
</evidence>
<evidence type="ECO:0000256" key="7">
    <source>
        <dbReference type="ARBA" id="ARBA00030621"/>
    </source>
</evidence>
<keyword evidence="12" id="KW-1185">Reference proteome</keyword>
<feature type="region of interest" description="Disordered" evidence="10">
    <location>
        <begin position="402"/>
        <end position="422"/>
    </location>
</feature>
<keyword evidence="4" id="KW-0677">Repeat</keyword>
<dbReference type="GO" id="GO:0043124">
    <property type="term" value="P:negative regulation of canonical NF-kappaB signal transduction"/>
    <property type="evidence" value="ECO:0007669"/>
    <property type="project" value="InterPro"/>
</dbReference>
<organism evidence="11 12">
    <name type="scientific">Podarcis lilfordi</name>
    <name type="common">Lilford's wall lizard</name>
    <dbReference type="NCBI Taxonomy" id="74358"/>
    <lineage>
        <taxon>Eukaryota</taxon>
        <taxon>Metazoa</taxon>
        <taxon>Chordata</taxon>
        <taxon>Craniata</taxon>
        <taxon>Vertebrata</taxon>
        <taxon>Euteleostomi</taxon>
        <taxon>Lepidosauria</taxon>
        <taxon>Squamata</taxon>
        <taxon>Bifurcata</taxon>
        <taxon>Unidentata</taxon>
        <taxon>Episquamata</taxon>
        <taxon>Laterata</taxon>
        <taxon>Lacertibaenia</taxon>
        <taxon>Lacertidae</taxon>
        <taxon>Podarcis</taxon>
    </lineage>
</organism>
<dbReference type="PANTHER" id="PTHR15263">
    <property type="entry name" value="I-KAPPA-B-LIKE PROTEIN IKBL"/>
    <property type="match status" value="1"/>
</dbReference>
<evidence type="ECO:0000256" key="1">
    <source>
        <dbReference type="ARBA" id="ARBA00004123"/>
    </source>
</evidence>
<evidence type="ECO:0000256" key="3">
    <source>
        <dbReference type="ARBA" id="ARBA00022553"/>
    </source>
</evidence>
<dbReference type="EMBL" id="OX395127">
    <property type="protein sequence ID" value="CAI5768083.1"/>
    <property type="molecule type" value="Genomic_DNA"/>
</dbReference>